<reference evidence="10 11" key="1">
    <citation type="submission" date="2018-11" db="EMBL/GenBank/DDBJ databases">
        <title>Genomic Encyclopedia of Type Strains, Phase IV (KMG-IV): sequencing the most valuable type-strain genomes for metagenomic binning, comparative biology and taxonomic classification.</title>
        <authorList>
            <person name="Goeker M."/>
        </authorList>
    </citation>
    <scope>NUCLEOTIDE SEQUENCE [LARGE SCALE GENOMIC DNA]</scope>
    <source>
        <strain evidence="10 11">DSM 26537</strain>
    </source>
</reference>
<dbReference type="Gene3D" id="3.30.70.2750">
    <property type="match status" value="1"/>
</dbReference>
<dbReference type="GO" id="GO:0007035">
    <property type="term" value="P:vacuolar acidification"/>
    <property type="evidence" value="ECO:0007669"/>
    <property type="project" value="TreeGrafter"/>
</dbReference>
<evidence type="ECO:0000256" key="2">
    <source>
        <dbReference type="ARBA" id="ARBA00009904"/>
    </source>
</evidence>
<feature type="transmembrane region" description="Helical" evidence="9">
    <location>
        <begin position="486"/>
        <end position="511"/>
    </location>
</feature>
<dbReference type="OrthoDB" id="9803814at2"/>
<dbReference type="PANTHER" id="PTHR11629">
    <property type="entry name" value="VACUOLAR PROTON ATPASES"/>
    <property type="match status" value="1"/>
</dbReference>
<evidence type="ECO:0000256" key="1">
    <source>
        <dbReference type="ARBA" id="ARBA00004141"/>
    </source>
</evidence>
<evidence type="ECO:0000256" key="3">
    <source>
        <dbReference type="ARBA" id="ARBA00022448"/>
    </source>
</evidence>
<sequence length="670" mass="75183">MAVLQMQRISICALKKNRKQILELLQRLGVVEVNDVIPEDSLFKKSDVTKGRTLLDKNVNRANDALGILDTYAKEDTSMLSVLNGRTEVSTTLYNEFYDKHDEVLRVINQIISLERSIAENKAKVINLQLQMEALKPWMNLDIPIDLKGTKSTNVFIGALPNEWTLDTVYEELATYMPMHIDIISTSREQTCVLIVCLKEKSDEVLEGLRKIGFAKPSSAGKEPPVKQQEELENQLNLVKQEIENAKETISSLASRREDIQFFTDYDSMRTEKYDVISNLVQSKNVFVLTGYIAQKDAPLVEKAFGDNFDVAIEFESVDEDDNVPVVLKNNSFSAPLEGVVEAFSPPGKGEIDPTMIMSLFYYMLFGLMLSDAAYGVIMVLGCGILLLKYKKMEENTKNSLKMFLYCGISTIFWGVMFGSYFGDVVDVVSQTFFGVHKTIPALWFYPVNEPMRMLTFSMVVGVIHLFAGLGMKLHQSFKLKQYKDAFYDVVSWYLLLISSILVLLSTQLFVDILGIGFTLPPVVGKISGVLAVVASIIIILTNGRESRNPFKRFLKGLYALYGITGYLSDVLSYSRLLALGLATGVICTVINKMGSMAGGGITGAILFTIVFIFGHTLNIGINALGAYVHTNRLQYVEFFGKFFEGGGRKFNPFNVKTKYYKFKEKTYDE</sequence>
<keyword evidence="8" id="KW-0175">Coiled coil</keyword>
<dbReference type="PANTHER" id="PTHR11629:SF63">
    <property type="entry name" value="V-TYPE PROTON ATPASE SUBUNIT A"/>
    <property type="match status" value="1"/>
</dbReference>
<dbReference type="Pfam" id="PF01496">
    <property type="entry name" value="V_ATPase_I"/>
    <property type="match status" value="2"/>
</dbReference>
<evidence type="ECO:0000256" key="9">
    <source>
        <dbReference type="SAM" id="Phobius"/>
    </source>
</evidence>
<comment type="caution">
    <text evidence="10">The sequence shown here is derived from an EMBL/GenBank/DDBJ whole genome shotgun (WGS) entry which is preliminary data.</text>
</comment>
<feature type="transmembrane region" description="Helical" evidence="9">
    <location>
        <begin position="604"/>
        <end position="629"/>
    </location>
</feature>
<keyword evidence="6" id="KW-0406">Ion transport</keyword>
<feature type="transmembrane region" description="Helical" evidence="9">
    <location>
        <begin position="454"/>
        <end position="474"/>
    </location>
</feature>
<feature type="transmembrane region" description="Helical" evidence="9">
    <location>
        <begin position="360"/>
        <end position="388"/>
    </location>
</feature>
<comment type="subcellular location">
    <subcellularLocation>
        <location evidence="1">Membrane</location>
        <topology evidence="1">Multi-pass membrane protein</topology>
    </subcellularLocation>
</comment>
<evidence type="ECO:0000256" key="6">
    <source>
        <dbReference type="ARBA" id="ARBA00023065"/>
    </source>
</evidence>
<organism evidence="10 11">
    <name type="scientific">Mobilisporobacter senegalensis</name>
    <dbReference type="NCBI Taxonomy" id="1329262"/>
    <lineage>
        <taxon>Bacteria</taxon>
        <taxon>Bacillati</taxon>
        <taxon>Bacillota</taxon>
        <taxon>Clostridia</taxon>
        <taxon>Lachnospirales</taxon>
        <taxon>Lachnospiraceae</taxon>
        <taxon>Mobilisporobacter</taxon>
    </lineage>
</organism>
<protein>
    <submittedName>
        <fullName evidence="10">V/A-type H+-transporting ATPase subunit I</fullName>
    </submittedName>
</protein>
<evidence type="ECO:0000256" key="4">
    <source>
        <dbReference type="ARBA" id="ARBA00022692"/>
    </source>
</evidence>
<name>A0A3N1XLV0_9FIRM</name>
<keyword evidence="7 9" id="KW-0472">Membrane</keyword>
<keyword evidence="4 9" id="KW-0812">Transmembrane</keyword>
<gene>
    <name evidence="10" type="ORF">EDD66_11053</name>
</gene>
<dbReference type="Proteomes" id="UP000273083">
    <property type="component" value="Unassembled WGS sequence"/>
</dbReference>
<dbReference type="RefSeq" id="WP_123610307.1">
    <property type="nucleotide sequence ID" value="NZ_RJVG01000010.1"/>
</dbReference>
<keyword evidence="11" id="KW-1185">Reference proteome</keyword>
<dbReference type="GO" id="GO:0051117">
    <property type="term" value="F:ATPase binding"/>
    <property type="evidence" value="ECO:0007669"/>
    <property type="project" value="TreeGrafter"/>
</dbReference>
<dbReference type="EMBL" id="RJVG01000010">
    <property type="protein sequence ID" value="ROR25697.1"/>
    <property type="molecule type" value="Genomic_DNA"/>
</dbReference>
<accession>A0A3N1XLV0</accession>
<dbReference type="GO" id="GO:0016471">
    <property type="term" value="C:vacuolar proton-transporting V-type ATPase complex"/>
    <property type="evidence" value="ECO:0007669"/>
    <property type="project" value="TreeGrafter"/>
</dbReference>
<dbReference type="GO" id="GO:0033179">
    <property type="term" value="C:proton-transporting V-type ATPase, V0 domain"/>
    <property type="evidence" value="ECO:0007669"/>
    <property type="project" value="InterPro"/>
</dbReference>
<evidence type="ECO:0000256" key="7">
    <source>
        <dbReference type="ARBA" id="ARBA00023136"/>
    </source>
</evidence>
<feature type="transmembrane region" description="Helical" evidence="9">
    <location>
        <begin position="523"/>
        <end position="541"/>
    </location>
</feature>
<evidence type="ECO:0000256" key="8">
    <source>
        <dbReference type="SAM" id="Coils"/>
    </source>
</evidence>
<proteinExistence type="inferred from homology"/>
<evidence type="ECO:0000313" key="10">
    <source>
        <dbReference type="EMBL" id="ROR25697.1"/>
    </source>
</evidence>
<evidence type="ECO:0000256" key="5">
    <source>
        <dbReference type="ARBA" id="ARBA00022989"/>
    </source>
</evidence>
<evidence type="ECO:0000313" key="11">
    <source>
        <dbReference type="Proteomes" id="UP000273083"/>
    </source>
</evidence>
<feature type="coiled-coil region" evidence="8">
    <location>
        <begin position="226"/>
        <end position="256"/>
    </location>
</feature>
<feature type="transmembrane region" description="Helical" evidence="9">
    <location>
        <begin position="400"/>
        <end position="422"/>
    </location>
</feature>
<dbReference type="Gene3D" id="1.20.1460.20">
    <property type="match status" value="1"/>
</dbReference>
<dbReference type="Gene3D" id="3.30.70.2170">
    <property type="match status" value="1"/>
</dbReference>
<dbReference type="InterPro" id="IPR002490">
    <property type="entry name" value="V-ATPase_116kDa_su"/>
</dbReference>
<dbReference type="GO" id="GO:0046961">
    <property type="term" value="F:proton-transporting ATPase activity, rotational mechanism"/>
    <property type="evidence" value="ECO:0007669"/>
    <property type="project" value="InterPro"/>
</dbReference>
<keyword evidence="5 9" id="KW-1133">Transmembrane helix</keyword>
<dbReference type="AlphaFoldDB" id="A0A3N1XLV0"/>
<comment type="similarity">
    <text evidence="2">Belongs to the V-ATPase 116 kDa subunit family.</text>
</comment>
<keyword evidence="3" id="KW-0813">Transport</keyword>